<evidence type="ECO:0000313" key="3">
    <source>
        <dbReference type="Proteomes" id="UP000654075"/>
    </source>
</evidence>
<feature type="non-terminal residue" evidence="2">
    <location>
        <position position="231"/>
    </location>
</feature>
<gene>
    <name evidence="2" type="ORF">PGLA1383_LOCUS19286</name>
</gene>
<dbReference type="Proteomes" id="UP000654075">
    <property type="component" value="Unassembled WGS sequence"/>
</dbReference>
<feature type="compositionally biased region" description="Basic and acidic residues" evidence="1">
    <location>
        <begin position="91"/>
        <end position="109"/>
    </location>
</feature>
<organism evidence="2 3">
    <name type="scientific">Polarella glacialis</name>
    <name type="common">Dinoflagellate</name>
    <dbReference type="NCBI Taxonomy" id="89957"/>
    <lineage>
        <taxon>Eukaryota</taxon>
        <taxon>Sar</taxon>
        <taxon>Alveolata</taxon>
        <taxon>Dinophyceae</taxon>
        <taxon>Suessiales</taxon>
        <taxon>Suessiaceae</taxon>
        <taxon>Polarella</taxon>
    </lineage>
</organism>
<name>A0A813EK42_POLGL</name>
<feature type="compositionally biased region" description="Basic and acidic residues" evidence="1">
    <location>
        <begin position="219"/>
        <end position="231"/>
    </location>
</feature>
<accession>A0A813EK42</accession>
<dbReference type="EMBL" id="CAJNNV010012679">
    <property type="protein sequence ID" value="CAE8600987.1"/>
    <property type="molecule type" value="Genomic_DNA"/>
</dbReference>
<keyword evidence="3" id="KW-1185">Reference proteome</keyword>
<sequence length="231" mass="24846">MEERERWLLEQPVAVLEAHAQECGIDTAGCRAPQELVRQILIGEPSAFGGWRQVDGSTLRLPGSRHNDDDELLAHRLQAEENSGDWMSRASESRAHFDDDERSGSERRGTDFLEVLGQLARTNPNALGRPSSEGPPSEQRAEGESSVLQQLLELLVNEAQPGEARASGGGGLGAQVGAALTARRWGRRNGLPLGREPDETPSVQGEGGEAAEGAANGELRLRLADADRSSQ</sequence>
<feature type="region of interest" description="Disordered" evidence="1">
    <location>
        <begin position="121"/>
        <end position="146"/>
    </location>
</feature>
<comment type="caution">
    <text evidence="2">The sequence shown here is derived from an EMBL/GenBank/DDBJ whole genome shotgun (WGS) entry which is preliminary data.</text>
</comment>
<evidence type="ECO:0000256" key="1">
    <source>
        <dbReference type="SAM" id="MobiDB-lite"/>
    </source>
</evidence>
<evidence type="ECO:0000313" key="2">
    <source>
        <dbReference type="EMBL" id="CAE8600987.1"/>
    </source>
</evidence>
<proteinExistence type="predicted"/>
<dbReference type="AlphaFoldDB" id="A0A813EK42"/>
<reference evidence="2" key="1">
    <citation type="submission" date="2021-02" db="EMBL/GenBank/DDBJ databases">
        <authorList>
            <person name="Dougan E. K."/>
            <person name="Rhodes N."/>
            <person name="Thang M."/>
            <person name="Chan C."/>
        </authorList>
    </citation>
    <scope>NUCLEOTIDE SEQUENCE</scope>
</reference>
<feature type="region of interest" description="Disordered" evidence="1">
    <location>
        <begin position="181"/>
        <end position="231"/>
    </location>
</feature>
<feature type="region of interest" description="Disordered" evidence="1">
    <location>
        <begin position="82"/>
        <end position="109"/>
    </location>
</feature>
<protein>
    <submittedName>
        <fullName evidence="2">Uncharacterized protein</fullName>
    </submittedName>
</protein>